<feature type="domain" description="ATP synthase YMF19-like N-terminal" evidence="8">
    <location>
        <begin position="2"/>
        <end position="65"/>
    </location>
</feature>
<keyword evidence="5 7" id="KW-0472">Membrane</keyword>
<proteinExistence type="predicted"/>
<keyword evidence="6" id="KW-0066">ATP synthesis</keyword>
<evidence type="ECO:0000256" key="7">
    <source>
        <dbReference type="SAM" id="Phobius"/>
    </source>
</evidence>
<comment type="subcellular location">
    <subcellularLocation>
        <location evidence="1">Mitochondrion membrane</location>
    </subcellularLocation>
</comment>
<keyword evidence="2 7" id="KW-0812">Transmembrane</keyword>
<evidence type="ECO:0000256" key="6">
    <source>
        <dbReference type="ARBA" id="ARBA00023310"/>
    </source>
</evidence>
<keyword evidence="3 7" id="KW-1133">Transmembrane helix</keyword>
<evidence type="ECO:0000256" key="2">
    <source>
        <dbReference type="ARBA" id="ARBA00022692"/>
    </source>
</evidence>
<sequence>MPQLEITTFLTQYLWLSLSLLAFIVIVHTSFIPKLIKSMKIQETLVSLEQDKEPVKPKTSVLSKKLWEKL</sequence>
<dbReference type="InterPro" id="IPR003319">
    <property type="entry name" value="YMF19-like_N"/>
</dbReference>
<organism evidence="9">
    <name type="scientific">Carybdea xaymacana</name>
    <dbReference type="NCBI Taxonomy" id="168719"/>
    <lineage>
        <taxon>Eukaryota</taxon>
        <taxon>Metazoa</taxon>
        <taxon>Cnidaria</taxon>
        <taxon>Cubozoa</taxon>
        <taxon>Carybdeida</taxon>
        <taxon>Carybdeidae</taxon>
        <taxon>Carybdea</taxon>
    </lineage>
</organism>
<evidence type="ECO:0000313" key="9">
    <source>
        <dbReference type="EMBL" id="AET13181.1"/>
    </source>
</evidence>
<dbReference type="GO" id="GO:0006754">
    <property type="term" value="P:ATP biosynthetic process"/>
    <property type="evidence" value="ECO:0007669"/>
    <property type="project" value="UniProtKB-KW"/>
</dbReference>
<evidence type="ECO:0000259" key="8">
    <source>
        <dbReference type="Pfam" id="PF02326"/>
    </source>
</evidence>
<dbReference type="AlphaFoldDB" id="G9IT61"/>
<keyword evidence="4 9" id="KW-0496">Mitochondrion</keyword>
<feature type="transmembrane region" description="Helical" evidence="7">
    <location>
        <begin position="12"/>
        <end position="32"/>
    </location>
</feature>
<evidence type="ECO:0000256" key="3">
    <source>
        <dbReference type="ARBA" id="ARBA00022989"/>
    </source>
</evidence>
<reference evidence="9" key="1">
    <citation type="journal article" date="2012" name="Genome Biol. Evol.">
        <title>Evolution of linear mitochondrial genomes in medusozoan cnidarians.</title>
        <authorList>
            <person name="Kayal E."/>
            <person name="Bentlage B."/>
            <person name="Collins A.G."/>
            <person name="Kayal M."/>
            <person name="Pirro S."/>
            <person name="Lavrov D.V."/>
        </authorList>
    </citation>
    <scope>NUCLEOTIDE SEQUENCE</scope>
</reference>
<evidence type="ECO:0000256" key="5">
    <source>
        <dbReference type="ARBA" id="ARBA00023136"/>
    </source>
</evidence>
<accession>G9IT61</accession>
<evidence type="ECO:0000256" key="1">
    <source>
        <dbReference type="ARBA" id="ARBA00004325"/>
    </source>
</evidence>
<dbReference type="GO" id="GO:0031966">
    <property type="term" value="C:mitochondrial membrane"/>
    <property type="evidence" value="ECO:0007669"/>
    <property type="project" value="UniProtKB-SubCell"/>
</dbReference>
<dbReference type="EMBL" id="JN700979">
    <property type="protein sequence ID" value="AET13181.1"/>
    <property type="molecule type" value="Genomic_DNA"/>
</dbReference>
<gene>
    <name evidence="9" type="primary">atp8</name>
</gene>
<geneLocation type="mitochondrion" evidence="9"/>
<evidence type="ECO:0000256" key="4">
    <source>
        <dbReference type="ARBA" id="ARBA00023128"/>
    </source>
</evidence>
<protein>
    <submittedName>
        <fullName evidence="9">ATP synthase F0 subunit 8</fullName>
    </submittedName>
</protein>
<name>G9IT61_9CNID</name>
<dbReference type="Pfam" id="PF02326">
    <property type="entry name" value="YMF19"/>
    <property type="match status" value="1"/>
</dbReference>